<keyword evidence="2" id="KW-0812">Transmembrane</keyword>
<dbReference type="Gramene" id="Psat03G0225400-T1">
    <property type="protein sequence ID" value="KAI5426759.1"/>
    <property type="gene ID" value="KIW84_032254"/>
</dbReference>
<reference evidence="3 4" key="1">
    <citation type="journal article" date="2022" name="Nat. Genet.">
        <title>Improved pea reference genome and pan-genome highlight genomic features and evolutionary characteristics.</title>
        <authorList>
            <person name="Yang T."/>
            <person name="Liu R."/>
            <person name="Luo Y."/>
            <person name="Hu S."/>
            <person name="Wang D."/>
            <person name="Wang C."/>
            <person name="Pandey M.K."/>
            <person name="Ge S."/>
            <person name="Xu Q."/>
            <person name="Li N."/>
            <person name="Li G."/>
            <person name="Huang Y."/>
            <person name="Saxena R.K."/>
            <person name="Ji Y."/>
            <person name="Li M."/>
            <person name="Yan X."/>
            <person name="He Y."/>
            <person name="Liu Y."/>
            <person name="Wang X."/>
            <person name="Xiang C."/>
            <person name="Varshney R.K."/>
            <person name="Ding H."/>
            <person name="Gao S."/>
            <person name="Zong X."/>
        </authorList>
    </citation>
    <scope>NUCLEOTIDE SEQUENCE [LARGE SCALE GENOMIC DNA]</scope>
    <source>
        <strain evidence="3 4">cv. Zhongwan 6</strain>
    </source>
</reference>
<dbReference type="EMBL" id="JAMSHJ010000003">
    <property type="protein sequence ID" value="KAI5426759.1"/>
    <property type="molecule type" value="Genomic_DNA"/>
</dbReference>
<feature type="region of interest" description="Disordered" evidence="1">
    <location>
        <begin position="237"/>
        <end position="273"/>
    </location>
</feature>
<evidence type="ECO:0000313" key="3">
    <source>
        <dbReference type="EMBL" id="KAI5426759.1"/>
    </source>
</evidence>
<evidence type="ECO:0000256" key="2">
    <source>
        <dbReference type="SAM" id="Phobius"/>
    </source>
</evidence>
<accession>A0A9D5B1Z9</accession>
<dbReference type="Gramene" id="Psat3g065760.1">
    <property type="protein sequence ID" value="Psat3g065760.1.cds"/>
    <property type="gene ID" value="Psat3g065760"/>
</dbReference>
<evidence type="ECO:0000256" key="1">
    <source>
        <dbReference type="SAM" id="MobiDB-lite"/>
    </source>
</evidence>
<proteinExistence type="predicted"/>
<protein>
    <submittedName>
        <fullName evidence="3">Uncharacterized protein</fullName>
    </submittedName>
</protein>
<comment type="caution">
    <text evidence="3">The sequence shown here is derived from an EMBL/GenBank/DDBJ whole genome shotgun (WGS) entry which is preliminary data.</text>
</comment>
<feature type="compositionally biased region" description="Basic residues" evidence="1">
    <location>
        <begin position="261"/>
        <end position="272"/>
    </location>
</feature>
<dbReference type="PANTHER" id="PTHR35095:SF2">
    <property type="entry name" value="PROTEIN, PUTATIVE-RELATED"/>
    <property type="match status" value="1"/>
</dbReference>
<name>A0A9D5B1Z9_PEA</name>
<dbReference type="PANTHER" id="PTHR35095">
    <property type="entry name" value="OS05G0143300 PROTEIN"/>
    <property type="match status" value="1"/>
</dbReference>
<feature type="compositionally biased region" description="Polar residues" evidence="1">
    <location>
        <begin position="237"/>
        <end position="250"/>
    </location>
</feature>
<feature type="transmembrane region" description="Helical" evidence="2">
    <location>
        <begin position="348"/>
        <end position="367"/>
    </location>
</feature>
<sequence>MVHRLSLMASHVYPSPLAFPTSHIKDCQTFAPSSFAKPDMLNYQYPFLKASPFVESMKTQNKWFDESQLVNVDSSAQWPVSIDAQESCSNAVLLGFGIVEQCTKHDTVSNLLKSGTAEPRTDGANISLLLDLMKLQLSAINEPQQPFSSDSSSLLYPNDKFNIKKPLLYFLQDSALTSKVTVHLDGQITFMGAEIQMKDLLSVVAESYLSKSLHKGEKHSMLVPHFSRVNIDEAEVQSHSSTMKMKSTLTAPLRSPEKVKLKPSKKKNKKTNRGRDIYKNYSHTCESLLSLMVNKKQNRKTIIPSLKKSGPELPELLMQISAGIAGTGLAVLLSVMCKLACGRVLLSASSFFNTGLGFGLVWLSWAVSKLRATIFSISKNAVKSGLKEEVMIQKLDKRIRDIYFGSAALLAVAVLSLA</sequence>
<feature type="transmembrane region" description="Helical" evidence="2">
    <location>
        <begin position="316"/>
        <end position="336"/>
    </location>
</feature>
<gene>
    <name evidence="3" type="ORF">KIW84_032254</name>
</gene>
<organism evidence="3 4">
    <name type="scientific">Pisum sativum</name>
    <name type="common">Garden pea</name>
    <name type="synonym">Lathyrus oleraceus</name>
    <dbReference type="NCBI Taxonomy" id="3888"/>
    <lineage>
        <taxon>Eukaryota</taxon>
        <taxon>Viridiplantae</taxon>
        <taxon>Streptophyta</taxon>
        <taxon>Embryophyta</taxon>
        <taxon>Tracheophyta</taxon>
        <taxon>Spermatophyta</taxon>
        <taxon>Magnoliopsida</taxon>
        <taxon>eudicotyledons</taxon>
        <taxon>Gunneridae</taxon>
        <taxon>Pentapetalae</taxon>
        <taxon>rosids</taxon>
        <taxon>fabids</taxon>
        <taxon>Fabales</taxon>
        <taxon>Fabaceae</taxon>
        <taxon>Papilionoideae</taxon>
        <taxon>50 kb inversion clade</taxon>
        <taxon>NPAAA clade</taxon>
        <taxon>Hologalegina</taxon>
        <taxon>IRL clade</taxon>
        <taxon>Fabeae</taxon>
        <taxon>Lathyrus</taxon>
    </lineage>
</organism>
<dbReference type="Proteomes" id="UP001058974">
    <property type="component" value="Chromosome 3"/>
</dbReference>
<keyword evidence="4" id="KW-1185">Reference proteome</keyword>
<dbReference type="AlphaFoldDB" id="A0A9D5B1Z9"/>
<evidence type="ECO:0000313" key="4">
    <source>
        <dbReference type="Proteomes" id="UP001058974"/>
    </source>
</evidence>
<dbReference type="Gramene" id="PSAT_LOCUS13423_t1">
    <property type="protein sequence ID" value="CAL5193618.1"/>
    <property type="gene ID" value="PSAT_LOCUS13423"/>
</dbReference>
<dbReference type="OrthoDB" id="1400310at2759"/>
<keyword evidence="2" id="KW-0472">Membrane</keyword>
<keyword evidence="2" id="KW-1133">Transmembrane helix</keyword>